<organism evidence="3 4">
    <name type="scientific">Cryptosporidium muris (strain RN66)</name>
    <dbReference type="NCBI Taxonomy" id="441375"/>
    <lineage>
        <taxon>Eukaryota</taxon>
        <taxon>Sar</taxon>
        <taxon>Alveolata</taxon>
        <taxon>Apicomplexa</taxon>
        <taxon>Conoidasida</taxon>
        <taxon>Coccidia</taxon>
        <taxon>Eucoccidiorida</taxon>
        <taxon>Eimeriorina</taxon>
        <taxon>Cryptosporidiidae</taxon>
        <taxon>Cryptosporidium</taxon>
    </lineage>
</organism>
<dbReference type="OrthoDB" id="10252486at2759"/>
<keyword evidence="3" id="KW-0238">DNA-binding</keyword>
<dbReference type="GeneID" id="6995398"/>
<dbReference type="EMBL" id="DS989728">
    <property type="protein sequence ID" value="EEA05969.1"/>
    <property type="molecule type" value="Genomic_DNA"/>
</dbReference>
<dbReference type="SUPFAM" id="SSF46950">
    <property type="entry name" value="Double-stranded DNA-binding domain"/>
    <property type="match status" value="1"/>
</dbReference>
<dbReference type="GO" id="GO:0005634">
    <property type="term" value="C:nucleus"/>
    <property type="evidence" value="ECO:0007669"/>
    <property type="project" value="TreeGrafter"/>
</dbReference>
<proteinExistence type="inferred from homology"/>
<dbReference type="Pfam" id="PF01984">
    <property type="entry name" value="dsDNA_bind"/>
    <property type="match status" value="1"/>
</dbReference>
<dbReference type="VEuPathDB" id="CryptoDB:CMU_017210"/>
<comment type="similarity">
    <text evidence="1">Belongs to the PDCD5 family.</text>
</comment>
<protein>
    <submittedName>
        <fullName evidence="3">Double-stranded DNA-binding domain-containing protein</fullName>
    </submittedName>
</protein>
<dbReference type="GO" id="GO:0003677">
    <property type="term" value="F:DNA binding"/>
    <property type="evidence" value="ECO:0007669"/>
    <property type="project" value="UniProtKB-KW"/>
</dbReference>
<gene>
    <name evidence="3" type="ORF">CMU_017210</name>
</gene>
<dbReference type="Proteomes" id="UP000001460">
    <property type="component" value="Unassembled WGS sequence"/>
</dbReference>
<dbReference type="RefSeq" id="XP_002140318.1">
    <property type="nucleotide sequence ID" value="XM_002140282.1"/>
</dbReference>
<name>B6ACW5_CRYMR</name>
<dbReference type="GO" id="GO:0005829">
    <property type="term" value="C:cytosol"/>
    <property type="evidence" value="ECO:0007669"/>
    <property type="project" value="TreeGrafter"/>
</dbReference>
<reference evidence="3" key="1">
    <citation type="submission" date="2008-06" db="EMBL/GenBank/DDBJ databases">
        <authorList>
            <person name="Lorenzi H."/>
            <person name="Inman J."/>
            <person name="Miller J."/>
            <person name="Schobel S."/>
            <person name="Amedeo P."/>
            <person name="Caler E.V."/>
            <person name="da Silva J."/>
        </authorList>
    </citation>
    <scope>NUCLEOTIDE SEQUENCE [LARGE SCALE GENOMIC DNA]</scope>
    <source>
        <strain evidence="3">RN66</strain>
    </source>
</reference>
<sequence length="119" mass="13787">METNLKDLKANSFIKTRGDEISTNEQKEEHRRQLEEQRRTALRALLEPSAIERLQRVALVRPEKAQLIEEHILKSAHMSGFSPANRMSEDELINILSRVSLNLKLLNTFLIDFSDCLDE</sequence>
<dbReference type="PANTHER" id="PTHR10840">
    <property type="entry name" value="PROGRAMMED CELL DEATH PROTEIN 5"/>
    <property type="match status" value="1"/>
</dbReference>
<dbReference type="eggNOG" id="ENOG502SGER">
    <property type="taxonomic scope" value="Eukaryota"/>
</dbReference>
<dbReference type="InterPro" id="IPR002836">
    <property type="entry name" value="PDCD5-like"/>
</dbReference>
<dbReference type="STRING" id="441375.B6ACW5"/>
<dbReference type="Gene3D" id="1.10.8.140">
    <property type="entry name" value="PDCD5-like"/>
    <property type="match status" value="1"/>
</dbReference>
<dbReference type="PANTHER" id="PTHR10840:SF0">
    <property type="entry name" value="PROGRAMMED CELL DEATH PROTEIN 5"/>
    <property type="match status" value="1"/>
</dbReference>
<evidence type="ECO:0000313" key="3">
    <source>
        <dbReference type="EMBL" id="EEA05969.1"/>
    </source>
</evidence>
<dbReference type="InterPro" id="IPR036883">
    <property type="entry name" value="PDCD5-like_sf"/>
</dbReference>
<feature type="region of interest" description="Disordered" evidence="2">
    <location>
        <begin position="16"/>
        <end position="35"/>
    </location>
</feature>
<dbReference type="AlphaFoldDB" id="B6ACW5"/>
<keyword evidence="4" id="KW-1185">Reference proteome</keyword>
<evidence type="ECO:0000256" key="1">
    <source>
        <dbReference type="ARBA" id="ARBA00010490"/>
    </source>
</evidence>
<evidence type="ECO:0000313" key="4">
    <source>
        <dbReference type="Proteomes" id="UP000001460"/>
    </source>
</evidence>
<accession>B6ACW5</accession>
<evidence type="ECO:0000256" key="2">
    <source>
        <dbReference type="SAM" id="MobiDB-lite"/>
    </source>
</evidence>